<dbReference type="AlphaFoldDB" id="A0AAW1TUN9"/>
<dbReference type="Gene3D" id="3.60.10.10">
    <property type="entry name" value="Endonuclease/exonuclease/phosphatase"/>
    <property type="match status" value="1"/>
</dbReference>
<sequence>MSCIKSCITLNSEELINLLYNRIKNAVASLESQIVTMKSDMAKNSDCSLPIQPKVKKYSDVLKDKSQPAVIIRPRKNDQPLVQTKSDILRHLNPTSENLQLTKVKTVKDGGLLIAYHDNSKVKEIIEGELADTYEIKEVSGIHPRLRVVGMAENLSENNLRSNIFSTNSKIFQNGSEFKVVKIFPTKKNPNIWQSIIQVNKSDYERALQSGNVFVGLTNCSVYDAVEPHRCFKCNEFNHTSRSCRKTLSCPLCSEAHGLKECKSQSKKCSNCVKLPNKDIDIHHAVWKKHKCTSYVESCKKFRISNFNIKLQLGAELQNSLQCSESSKLNMGKSETCLNIYYQNTRGLRTKTVQFHNNIVQHQFDLVALTETWLDSSFSGRELFSEDYNVFRADRKFSKTELSRG</sequence>
<reference evidence="1 2" key="1">
    <citation type="submission" date="2023-03" db="EMBL/GenBank/DDBJ databases">
        <title>Genome insight into feeding habits of ladybird beetles.</title>
        <authorList>
            <person name="Li H.-S."/>
            <person name="Huang Y.-H."/>
            <person name="Pang H."/>
        </authorList>
    </citation>
    <scope>NUCLEOTIDE SEQUENCE [LARGE SCALE GENOMIC DNA]</scope>
    <source>
        <strain evidence="1">SYSU_2023b</strain>
        <tissue evidence="1">Whole body</tissue>
    </source>
</reference>
<dbReference type="Proteomes" id="UP001431783">
    <property type="component" value="Unassembled WGS sequence"/>
</dbReference>
<dbReference type="EMBL" id="JARQZJ010000007">
    <property type="protein sequence ID" value="KAK9871817.1"/>
    <property type="molecule type" value="Genomic_DNA"/>
</dbReference>
<name>A0AAW1TUN9_9CUCU</name>
<dbReference type="InterPro" id="IPR036691">
    <property type="entry name" value="Endo/exonu/phosph_ase_sf"/>
</dbReference>
<accession>A0AAW1TUN9</accession>
<proteinExistence type="predicted"/>
<organism evidence="1 2">
    <name type="scientific">Henosepilachna vigintioctopunctata</name>
    <dbReference type="NCBI Taxonomy" id="420089"/>
    <lineage>
        <taxon>Eukaryota</taxon>
        <taxon>Metazoa</taxon>
        <taxon>Ecdysozoa</taxon>
        <taxon>Arthropoda</taxon>
        <taxon>Hexapoda</taxon>
        <taxon>Insecta</taxon>
        <taxon>Pterygota</taxon>
        <taxon>Neoptera</taxon>
        <taxon>Endopterygota</taxon>
        <taxon>Coleoptera</taxon>
        <taxon>Polyphaga</taxon>
        <taxon>Cucujiformia</taxon>
        <taxon>Coccinelloidea</taxon>
        <taxon>Coccinellidae</taxon>
        <taxon>Epilachninae</taxon>
        <taxon>Epilachnini</taxon>
        <taxon>Henosepilachna</taxon>
    </lineage>
</organism>
<keyword evidence="2" id="KW-1185">Reference proteome</keyword>
<evidence type="ECO:0008006" key="3">
    <source>
        <dbReference type="Google" id="ProtNLM"/>
    </source>
</evidence>
<gene>
    <name evidence="1" type="ORF">WA026_014273</name>
</gene>
<protein>
    <recommendedName>
        <fullName evidence="3">CCHC-type domain-containing protein</fullName>
    </recommendedName>
</protein>
<evidence type="ECO:0000313" key="2">
    <source>
        <dbReference type="Proteomes" id="UP001431783"/>
    </source>
</evidence>
<evidence type="ECO:0000313" key="1">
    <source>
        <dbReference type="EMBL" id="KAK9871817.1"/>
    </source>
</evidence>
<comment type="caution">
    <text evidence="1">The sequence shown here is derived from an EMBL/GenBank/DDBJ whole genome shotgun (WGS) entry which is preliminary data.</text>
</comment>